<evidence type="ECO:0000256" key="1">
    <source>
        <dbReference type="SAM" id="Phobius"/>
    </source>
</evidence>
<keyword evidence="1" id="KW-0472">Membrane</keyword>
<feature type="transmembrane region" description="Helical" evidence="1">
    <location>
        <begin position="55"/>
        <end position="78"/>
    </location>
</feature>
<proteinExistence type="predicted"/>
<protein>
    <submittedName>
        <fullName evidence="2">Uncharacterized protein</fullName>
    </submittedName>
</protein>
<keyword evidence="1" id="KW-1133">Transmembrane helix</keyword>
<reference evidence="2 3" key="1">
    <citation type="submission" date="2018-07" db="EMBL/GenBank/DDBJ databases">
        <title>Comparative genomes isolates from brazilian mangrove.</title>
        <authorList>
            <person name="De Araujo J.E."/>
            <person name="Taketani R.G."/>
            <person name="Silva M.C.P."/>
            <person name="Lourenco M.V."/>
            <person name="Oliveira V.M."/>
            <person name="Andreote F.D."/>
        </authorList>
    </citation>
    <scope>NUCLEOTIDE SEQUENCE [LARGE SCALE GENOMIC DNA]</scope>
    <source>
        <strain evidence="2 3">HEX PRIS-MGV</strain>
    </source>
</reference>
<comment type="caution">
    <text evidence="2">The sequence shown here is derived from an EMBL/GenBank/DDBJ whole genome shotgun (WGS) entry which is preliminary data.</text>
</comment>
<keyword evidence="1" id="KW-0812">Transmembrane</keyword>
<dbReference type="OrthoDB" id="289397at2"/>
<accession>A0A368KV22</accession>
<gene>
    <name evidence="2" type="ORF">DTL42_07920</name>
</gene>
<feature type="transmembrane region" description="Helical" evidence="1">
    <location>
        <begin position="90"/>
        <end position="115"/>
    </location>
</feature>
<dbReference type="RefSeq" id="WP_114368180.1">
    <property type="nucleotide sequence ID" value="NZ_QPEX01000011.1"/>
</dbReference>
<name>A0A368KV22_9BACT</name>
<dbReference type="EMBL" id="QPEX01000011">
    <property type="protein sequence ID" value="RCS52754.1"/>
    <property type="molecule type" value="Genomic_DNA"/>
</dbReference>
<dbReference type="AlphaFoldDB" id="A0A368KV22"/>
<evidence type="ECO:0000313" key="2">
    <source>
        <dbReference type="EMBL" id="RCS52754.1"/>
    </source>
</evidence>
<evidence type="ECO:0000313" key="3">
    <source>
        <dbReference type="Proteomes" id="UP000253562"/>
    </source>
</evidence>
<organism evidence="2 3">
    <name type="scientific">Bremerella cremea</name>
    <dbReference type="NCBI Taxonomy" id="1031537"/>
    <lineage>
        <taxon>Bacteria</taxon>
        <taxon>Pseudomonadati</taxon>
        <taxon>Planctomycetota</taxon>
        <taxon>Planctomycetia</taxon>
        <taxon>Pirellulales</taxon>
        <taxon>Pirellulaceae</taxon>
        <taxon>Bremerella</taxon>
    </lineage>
</organism>
<sequence length="132" mass="15671">MRLDEIKLPRRVAAHLVTSVCFFTFLVVLTTRFAARDEYYYSWEPIAQRQLPWHASIHFILYQYAWCLLLISMAWGTWVLSRPMVTVGRLITYVSVMGNLVVAWGLWTVWTIYYLNRIEFQKFLEDISGIID</sequence>
<dbReference type="Proteomes" id="UP000253562">
    <property type="component" value="Unassembled WGS sequence"/>
</dbReference>
<feature type="transmembrane region" description="Helical" evidence="1">
    <location>
        <begin position="12"/>
        <end position="35"/>
    </location>
</feature>